<dbReference type="Gene3D" id="3.40.395.10">
    <property type="entry name" value="Adenoviral Proteinase, Chain A"/>
    <property type="match status" value="1"/>
</dbReference>
<protein>
    <recommendedName>
        <fullName evidence="3">Ubiquitin-like protease family profile domain-containing protein</fullName>
    </recommendedName>
</protein>
<organism evidence="4">
    <name type="scientific">viral metagenome</name>
    <dbReference type="NCBI Taxonomy" id="1070528"/>
    <lineage>
        <taxon>unclassified sequences</taxon>
        <taxon>metagenomes</taxon>
        <taxon>organismal metagenomes</taxon>
    </lineage>
</organism>
<dbReference type="Pfam" id="PF02902">
    <property type="entry name" value="Peptidase_C48"/>
    <property type="match status" value="1"/>
</dbReference>
<dbReference type="EMBL" id="MN740340">
    <property type="protein sequence ID" value="QHU01403.1"/>
    <property type="molecule type" value="Genomic_DNA"/>
</dbReference>
<dbReference type="InterPro" id="IPR038765">
    <property type="entry name" value="Papain-like_cys_pep_sf"/>
</dbReference>
<sequence>MPTKKIKPSKKFTKKYCAPGDSTYKFSCFNKNSLLKIARSWNKKNPKNKIKISGQSGKQLWKKIDTKLKKKCSDEICWVKQKFVKELNDKEIKNTFKPKTPKSWNSNKFEWLSTIDIEKVIKQYEYEYPNFRFIGAVPIDFDEKYGLGECIVNELCKINLQKMLLAKVFQIGIVFNLDKHDQEGSHWVSMFVDLKRDGIYYFDSYGEKEPKEIKQLGDRLIKQCKEMGKSKMVYKVNDKQHQYKNSECGVYCINFIVEMLKGNKYEDYIEKVIKDLEMNKKRDFYFSPN</sequence>
<keyword evidence="2" id="KW-0378">Hydrolase</keyword>
<keyword evidence="1" id="KW-0645">Protease</keyword>
<dbReference type="GO" id="GO:0006508">
    <property type="term" value="P:proteolysis"/>
    <property type="evidence" value="ECO:0007669"/>
    <property type="project" value="UniProtKB-KW"/>
</dbReference>
<evidence type="ECO:0000256" key="1">
    <source>
        <dbReference type="ARBA" id="ARBA00022670"/>
    </source>
</evidence>
<evidence type="ECO:0000313" key="4">
    <source>
        <dbReference type="EMBL" id="QHU01403.1"/>
    </source>
</evidence>
<dbReference type="GO" id="GO:0008234">
    <property type="term" value="F:cysteine-type peptidase activity"/>
    <property type="evidence" value="ECO:0007669"/>
    <property type="project" value="InterPro"/>
</dbReference>
<dbReference type="SUPFAM" id="SSF54001">
    <property type="entry name" value="Cysteine proteinases"/>
    <property type="match status" value="1"/>
</dbReference>
<name>A0A6C0J806_9ZZZZ</name>
<dbReference type="InterPro" id="IPR003653">
    <property type="entry name" value="Peptidase_C48_C"/>
</dbReference>
<feature type="domain" description="Ubiquitin-like protease family profile" evidence="3">
    <location>
        <begin position="168"/>
        <end position="283"/>
    </location>
</feature>
<proteinExistence type="predicted"/>
<accession>A0A6C0J806</accession>
<reference evidence="4" key="1">
    <citation type="journal article" date="2020" name="Nature">
        <title>Giant virus diversity and host interactions through global metagenomics.</title>
        <authorList>
            <person name="Schulz F."/>
            <person name="Roux S."/>
            <person name="Paez-Espino D."/>
            <person name="Jungbluth S."/>
            <person name="Walsh D.A."/>
            <person name="Denef V.J."/>
            <person name="McMahon K.D."/>
            <person name="Konstantinidis K.T."/>
            <person name="Eloe-Fadrosh E.A."/>
            <person name="Kyrpides N.C."/>
            <person name="Woyke T."/>
        </authorList>
    </citation>
    <scope>NUCLEOTIDE SEQUENCE</scope>
    <source>
        <strain evidence="4">GVMAG-M-3300025860-25</strain>
    </source>
</reference>
<evidence type="ECO:0000256" key="2">
    <source>
        <dbReference type="ARBA" id="ARBA00022801"/>
    </source>
</evidence>
<dbReference type="AlphaFoldDB" id="A0A6C0J806"/>
<evidence type="ECO:0000259" key="3">
    <source>
        <dbReference type="Pfam" id="PF02902"/>
    </source>
</evidence>